<reference evidence="2" key="2">
    <citation type="submission" date="2020-11" db="EMBL/GenBank/DDBJ databases">
        <authorList>
            <person name="McCartney M.A."/>
            <person name="Auch B."/>
            <person name="Kono T."/>
            <person name="Mallez S."/>
            <person name="Becker A."/>
            <person name="Gohl D.M."/>
            <person name="Silverstein K.A.T."/>
            <person name="Koren S."/>
            <person name="Bechman K.B."/>
            <person name="Herman A."/>
            <person name="Abrahante J.E."/>
            <person name="Garbe J."/>
        </authorList>
    </citation>
    <scope>NUCLEOTIDE SEQUENCE</scope>
    <source>
        <strain evidence="2">Duluth1</strain>
        <tissue evidence="2">Whole animal</tissue>
    </source>
</reference>
<dbReference type="AlphaFoldDB" id="A0A9D4KF81"/>
<protein>
    <recommendedName>
        <fullName evidence="1">Alpha-macroglobulin receptor-binding domain-containing protein</fullName>
    </recommendedName>
</protein>
<dbReference type="Proteomes" id="UP000828390">
    <property type="component" value="Unassembled WGS sequence"/>
</dbReference>
<dbReference type="InterPro" id="IPR036595">
    <property type="entry name" value="A-macroglobulin_rcpt-bd_sf"/>
</dbReference>
<dbReference type="EMBL" id="JAIWYP010000004">
    <property type="protein sequence ID" value="KAH3838763.1"/>
    <property type="molecule type" value="Genomic_DNA"/>
</dbReference>
<name>A0A9D4KF81_DREPO</name>
<evidence type="ECO:0000313" key="3">
    <source>
        <dbReference type="Proteomes" id="UP000828390"/>
    </source>
</evidence>
<sequence length="63" mass="7413">MVLMEMAFPSGFEPEPIRVQHLDEVKIEENYVVPGRREMDHGHLVLYYNKVAEHCSTILVDWL</sequence>
<evidence type="ECO:0000259" key="1">
    <source>
        <dbReference type="Pfam" id="PF07677"/>
    </source>
</evidence>
<dbReference type="SUPFAM" id="SSF49410">
    <property type="entry name" value="Alpha-macroglobulin receptor domain"/>
    <property type="match status" value="1"/>
</dbReference>
<keyword evidence="3" id="KW-1185">Reference proteome</keyword>
<gene>
    <name evidence="2" type="ORF">DPMN_112178</name>
</gene>
<evidence type="ECO:0000313" key="2">
    <source>
        <dbReference type="EMBL" id="KAH3838763.1"/>
    </source>
</evidence>
<feature type="domain" description="Alpha-macroglobulin receptor-binding" evidence="1">
    <location>
        <begin position="1"/>
        <end position="55"/>
    </location>
</feature>
<dbReference type="InterPro" id="IPR009048">
    <property type="entry name" value="A-macroglobulin_rcpt-bd"/>
</dbReference>
<dbReference type="Gene3D" id="2.60.40.690">
    <property type="entry name" value="Alpha-macroglobulin, receptor-binding domain"/>
    <property type="match status" value="1"/>
</dbReference>
<accession>A0A9D4KF81</accession>
<organism evidence="2 3">
    <name type="scientific">Dreissena polymorpha</name>
    <name type="common">Zebra mussel</name>
    <name type="synonym">Mytilus polymorpha</name>
    <dbReference type="NCBI Taxonomy" id="45954"/>
    <lineage>
        <taxon>Eukaryota</taxon>
        <taxon>Metazoa</taxon>
        <taxon>Spiralia</taxon>
        <taxon>Lophotrochozoa</taxon>
        <taxon>Mollusca</taxon>
        <taxon>Bivalvia</taxon>
        <taxon>Autobranchia</taxon>
        <taxon>Heteroconchia</taxon>
        <taxon>Euheterodonta</taxon>
        <taxon>Imparidentia</taxon>
        <taxon>Neoheterodontei</taxon>
        <taxon>Myida</taxon>
        <taxon>Dreissenoidea</taxon>
        <taxon>Dreissenidae</taxon>
        <taxon>Dreissena</taxon>
    </lineage>
</organism>
<dbReference type="GO" id="GO:0005576">
    <property type="term" value="C:extracellular region"/>
    <property type="evidence" value="ECO:0007669"/>
    <property type="project" value="InterPro"/>
</dbReference>
<dbReference type="Pfam" id="PF07677">
    <property type="entry name" value="A2M_recep"/>
    <property type="match status" value="1"/>
</dbReference>
<reference evidence="2" key="1">
    <citation type="journal article" date="2019" name="bioRxiv">
        <title>The Genome of the Zebra Mussel, Dreissena polymorpha: A Resource for Invasive Species Research.</title>
        <authorList>
            <person name="McCartney M.A."/>
            <person name="Auch B."/>
            <person name="Kono T."/>
            <person name="Mallez S."/>
            <person name="Zhang Y."/>
            <person name="Obille A."/>
            <person name="Becker A."/>
            <person name="Abrahante J.E."/>
            <person name="Garbe J."/>
            <person name="Badalamenti J.P."/>
            <person name="Herman A."/>
            <person name="Mangelson H."/>
            <person name="Liachko I."/>
            <person name="Sullivan S."/>
            <person name="Sone E.D."/>
            <person name="Koren S."/>
            <person name="Silverstein K.A.T."/>
            <person name="Beckman K.B."/>
            <person name="Gohl D.M."/>
        </authorList>
    </citation>
    <scope>NUCLEOTIDE SEQUENCE</scope>
    <source>
        <strain evidence="2">Duluth1</strain>
        <tissue evidence="2">Whole animal</tissue>
    </source>
</reference>
<proteinExistence type="predicted"/>
<comment type="caution">
    <text evidence="2">The sequence shown here is derived from an EMBL/GenBank/DDBJ whole genome shotgun (WGS) entry which is preliminary data.</text>
</comment>